<dbReference type="Gene3D" id="1.10.287.1490">
    <property type="match status" value="1"/>
</dbReference>
<evidence type="ECO:0000313" key="2">
    <source>
        <dbReference type="EMBL" id="EXZ44581.1"/>
    </source>
</evidence>
<feature type="coiled-coil region" evidence="1">
    <location>
        <begin position="261"/>
        <end position="314"/>
    </location>
</feature>
<dbReference type="Proteomes" id="UP000022272">
    <property type="component" value="Unassembled WGS sequence"/>
</dbReference>
<evidence type="ECO:0008006" key="4">
    <source>
        <dbReference type="Google" id="ProtNLM"/>
    </source>
</evidence>
<proteinExistence type="predicted"/>
<evidence type="ECO:0000256" key="1">
    <source>
        <dbReference type="SAM" id="Coils"/>
    </source>
</evidence>
<accession>A0A016BVI3</accession>
<dbReference type="AlphaFoldDB" id="A0A016BVI3"/>
<keyword evidence="1" id="KW-0175">Coiled coil</keyword>
<organism evidence="2 3">
    <name type="scientific">Bacteroides fragilis str. 2-F-2 #4</name>
    <dbReference type="NCBI Taxonomy" id="1339280"/>
    <lineage>
        <taxon>Bacteria</taxon>
        <taxon>Pseudomonadati</taxon>
        <taxon>Bacteroidota</taxon>
        <taxon>Bacteroidia</taxon>
        <taxon>Bacteroidales</taxon>
        <taxon>Bacteroidaceae</taxon>
        <taxon>Bacteroides</taxon>
    </lineage>
</organism>
<dbReference type="EMBL" id="JGDM01000056">
    <property type="protein sequence ID" value="EXZ44581.1"/>
    <property type="molecule type" value="Genomic_DNA"/>
</dbReference>
<dbReference type="PATRIC" id="fig|1339280.3.peg.2125"/>
<reference evidence="2 3" key="1">
    <citation type="submission" date="2014-02" db="EMBL/GenBank/DDBJ databases">
        <authorList>
            <person name="Sears C."/>
            <person name="Carroll K."/>
            <person name="Sack B.R."/>
            <person name="Qadri F."/>
            <person name="Myers L.L."/>
            <person name="Chung G.-T."/>
            <person name="Escheverria P."/>
            <person name="Fraser C.M."/>
            <person name="Sadzewicz L."/>
            <person name="Shefchek K.A."/>
            <person name="Tallon L."/>
            <person name="Das S.P."/>
            <person name="Daugherty S."/>
            <person name="Mongodin E.F."/>
        </authorList>
    </citation>
    <scope>NUCLEOTIDE SEQUENCE [LARGE SCALE GENOMIC DNA]</scope>
    <source>
        <strain evidence="2 3">2-F-2 #4</strain>
    </source>
</reference>
<comment type="caution">
    <text evidence="2">The sequence shown here is derived from an EMBL/GenBank/DDBJ whole genome shotgun (WGS) entry which is preliminary data.</text>
</comment>
<name>A0A016BVI3_BACFG</name>
<evidence type="ECO:0000313" key="3">
    <source>
        <dbReference type="Proteomes" id="UP000022272"/>
    </source>
</evidence>
<gene>
    <name evidence="2" type="ORF">M076_2216</name>
</gene>
<dbReference type="RefSeq" id="WP_032570523.1">
    <property type="nucleotide sequence ID" value="NZ_JGDM01000056.1"/>
</dbReference>
<protein>
    <recommendedName>
        <fullName evidence="4">Alpha helical coiled-coil rod family protein</fullName>
    </recommendedName>
</protein>
<feature type="coiled-coil region" evidence="1">
    <location>
        <begin position="105"/>
        <end position="157"/>
    </location>
</feature>
<sequence length="318" mass="36054">MTRNEQLEKWLSNRQRTYADGMELFNALAKANTKSSYGNYLSQAPENPHIFDPHFTQLVNILTKIAREIKDAPSVYPAAFEEILIVQTLNDEQRTQETDIRKEAIDRLQEEIDGLHNRISELESDTENHADELSALNEEFEEKMKELSAIRGELDALNTPGVKIVTEESLTPALRKAYARIKEIAPLYASLHNDIANPDIPAEERHPLAEELCKLDDERRKLWKQIDDYAEGKQATLELDAKRPEYSENAVVRGFEIARQIKRLKQNITNSKTAAERAGKEGKQAVLQNALDRIAKYETELAALTAELSAEQGEKVSG</sequence>